<keyword evidence="1" id="KW-0547">Nucleotide-binding</keyword>
<dbReference type="PANTHER" id="PTHR32309">
    <property type="entry name" value="TYROSINE-PROTEIN KINASE"/>
    <property type="match status" value="1"/>
</dbReference>
<evidence type="ECO:0000256" key="3">
    <source>
        <dbReference type="SAM" id="Coils"/>
    </source>
</evidence>
<organism evidence="6 7">
    <name type="scientific">Hyella patelloides LEGE 07179</name>
    <dbReference type="NCBI Taxonomy" id="945734"/>
    <lineage>
        <taxon>Bacteria</taxon>
        <taxon>Bacillati</taxon>
        <taxon>Cyanobacteriota</taxon>
        <taxon>Cyanophyceae</taxon>
        <taxon>Pleurocapsales</taxon>
        <taxon>Hyellaceae</taxon>
        <taxon>Hyella</taxon>
    </lineage>
</organism>
<keyword evidence="2" id="KW-0067">ATP-binding</keyword>
<evidence type="ECO:0000313" key="7">
    <source>
        <dbReference type="Proteomes" id="UP000320055"/>
    </source>
</evidence>
<gene>
    <name evidence="6" type="ORF">H1P_160011</name>
</gene>
<dbReference type="AlphaFoldDB" id="A0A563VMN0"/>
<feature type="transmembrane region" description="Helical" evidence="4">
    <location>
        <begin position="32"/>
        <end position="52"/>
    </location>
</feature>
<dbReference type="RefSeq" id="WP_144864221.1">
    <property type="nucleotide sequence ID" value="NZ_LR213778.1"/>
</dbReference>
<name>A0A563VMN0_9CYAN</name>
<dbReference type="GO" id="GO:0004713">
    <property type="term" value="F:protein tyrosine kinase activity"/>
    <property type="evidence" value="ECO:0007669"/>
    <property type="project" value="TreeGrafter"/>
</dbReference>
<dbReference type="Gene3D" id="3.40.50.300">
    <property type="entry name" value="P-loop containing nucleotide triphosphate hydrolases"/>
    <property type="match status" value="1"/>
</dbReference>
<evidence type="ECO:0000313" key="6">
    <source>
        <dbReference type="EMBL" id="VEP12672.1"/>
    </source>
</evidence>
<dbReference type="InterPro" id="IPR050445">
    <property type="entry name" value="Bact_polysacc_biosynth/exp"/>
</dbReference>
<evidence type="ECO:0000256" key="2">
    <source>
        <dbReference type="ARBA" id="ARBA00022840"/>
    </source>
</evidence>
<accession>A0A563VMN0</accession>
<proteinExistence type="predicted"/>
<dbReference type="GO" id="GO:0005886">
    <property type="term" value="C:plasma membrane"/>
    <property type="evidence" value="ECO:0007669"/>
    <property type="project" value="TreeGrafter"/>
</dbReference>
<keyword evidence="4" id="KW-0472">Membrane</keyword>
<evidence type="ECO:0000256" key="4">
    <source>
        <dbReference type="SAM" id="Phobius"/>
    </source>
</evidence>
<dbReference type="PANTHER" id="PTHR32309:SF13">
    <property type="entry name" value="FERRIC ENTEROBACTIN TRANSPORT PROTEIN FEPE"/>
    <property type="match status" value="1"/>
</dbReference>
<reference evidence="6 7" key="1">
    <citation type="submission" date="2019-01" db="EMBL/GenBank/DDBJ databases">
        <authorList>
            <person name="Brito A."/>
        </authorList>
    </citation>
    <scope>NUCLEOTIDE SEQUENCE [LARGE SCALE GENOMIC DNA]</scope>
    <source>
        <strain evidence="6">1</strain>
    </source>
</reference>
<evidence type="ECO:0000256" key="1">
    <source>
        <dbReference type="ARBA" id="ARBA00022741"/>
    </source>
</evidence>
<feature type="domain" description="CobQ/CobB/MinD/ParA nucleotide binding" evidence="5">
    <location>
        <begin position="537"/>
        <end position="713"/>
    </location>
</feature>
<dbReference type="EMBL" id="CAACVJ010000068">
    <property type="protein sequence ID" value="VEP12672.1"/>
    <property type="molecule type" value="Genomic_DNA"/>
</dbReference>
<dbReference type="SUPFAM" id="SSF52540">
    <property type="entry name" value="P-loop containing nucleoside triphosphate hydrolases"/>
    <property type="match status" value="1"/>
</dbReference>
<dbReference type="GO" id="GO:0005524">
    <property type="term" value="F:ATP binding"/>
    <property type="evidence" value="ECO:0007669"/>
    <property type="project" value="UniProtKB-KW"/>
</dbReference>
<dbReference type="NCBIfam" id="TIGR01007">
    <property type="entry name" value="eps_fam"/>
    <property type="match status" value="1"/>
</dbReference>
<keyword evidence="4" id="KW-1133">Transmembrane helix</keyword>
<dbReference type="InterPro" id="IPR027417">
    <property type="entry name" value="P-loop_NTPase"/>
</dbReference>
<sequence>MEVDKYTQIEPLAQNYESEEGGLNLAGFKDKILRQIHVVLGITIAISSLAFLKAINRTPTYQADFEILSEPVTIETKVTSSGAQSRETREEVTAVTLNEVQLKTLKSPRIIASAVEELENKYPGINYGSIINTLSLTANTEGTILEVLYKHSDPEQVEDVLQALTIAYLDYSLQRRQSGINRGLEFLNQQIPKIQATVDELNQQLQQLRTKHNFIEPKIQGTQISARIDNLIVKQIEQKSQLKEAQRLANLATTELDRQSATSTTAMEIGTNRYNQLLTDLKQVDHQIAQKSAIFSPQSFEIQTLQEQRQAVIALIDRERTTIQQKINNQIELRQEQFDTVSKEITTMQQELQEWSGVTREYETIERQMTVTVEQLNELLIQREALRLEAAQKEAPWRLLTPVREARSDAASKINYVILGSFLGLLVGTGAALIIDQYQNLVYNSHEVKEITNQPVLGIIPFDSSNFNHSDKKLPFQKIINLVQPSEKEQKSSQIQLYQESSPLSNLSTPSIEAFRFLGANLSLFEVKQQKYIRSLIVTSAISGEGKSTVVINLAQAKAVMGTRVLVVEADMRSPTRLSSSMMSKPHYGLSDFLSCDDISIKQIIKKSCLEKNLFIISSGSISHNEDTSKLLASPKMRILMERLKQYFELVIYDVASVVDYADVSLLASKTDGVMFVTGLGKLQALKLKEAMDQLNISRIPVLGVVINKVTANI</sequence>
<feature type="transmembrane region" description="Helical" evidence="4">
    <location>
        <begin position="414"/>
        <end position="435"/>
    </location>
</feature>
<dbReference type="OrthoDB" id="580971at2"/>
<keyword evidence="7" id="KW-1185">Reference proteome</keyword>
<keyword evidence="4" id="KW-0812">Transmembrane</keyword>
<feature type="coiled-coil region" evidence="3">
    <location>
        <begin position="184"/>
        <end position="211"/>
    </location>
</feature>
<dbReference type="CDD" id="cd05387">
    <property type="entry name" value="BY-kinase"/>
    <property type="match status" value="1"/>
</dbReference>
<dbReference type="InterPro" id="IPR002586">
    <property type="entry name" value="CobQ/CobB/MinD/ParA_Nub-bd_dom"/>
</dbReference>
<evidence type="ECO:0000259" key="5">
    <source>
        <dbReference type="Pfam" id="PF01656"/>
    </source>
</evidence>
<protein>
    <recommendedName>
        <fullName evidence="5">CobQ/CobB/MinD/ParA nucleotide binding domain-containing protein</fullName>
    </recommendedName>
</protein>
<dbReference type="Proteomes" id="UP000320055">
    <property type="component" value="Unassembled WGS sequence"/>
</dbReference>
<keyword evidence="3" id="KW-0175">Coiled coil</keyword>
<dbReference type="InterPro" id="IPR005702">
    <property type="entry name" value="Wzc-like_C"/>
</dbReference>
<dbReference type="Pfam" id="PF01656">
    <property type="entry name" value="CbiA"/>
    <property type="match status" value="1"/>
</dbReference>